<name>A0A1E5IFW4_ENDTX</name>
<dbReference type="SUPFAM" id="SSF52964">
    <property type="entry name" value="TolB, N-terminal domain"/>
    <property type="match status" value="1"/>
</dbReference>
<dbReference type="Proteomes" id="UP000095237">
    <property type="component" value="Unassembled WGS sequence"/>
</dbReference>
<comment type="similarity">
    <text evidence="2">Belongs to the TolB family.</text>
</comment>
<dbReference type="PANTHER" id="PTHR36842:SF1">
    <property type="entry name" value="PROTEIN TOLB"/>
    <property type="match status" value="1"/>
</dbReference>
<feature type="domain" description="TolB N-terminal" evidence="5">
    <location>
        <begin position="26"/>
        <end position="119"/>
    </location>
</feature>
<dbReference type="InterPro" id="IPR014167">
    <property type="entry name" value="Tol-Pal_TolB"/>
</dbReference>
<keyword evidence="4" id="KW-0574">Periplasm</keyword>
<dbReference type="EMBL" id="LNVX01000772">
    <property type="protein sequence ID" value="OEG69294.1"/>
    <property type="molecule type" value="Genomic_DNA"/>
</dbReference>
<dbReference type="InterPro" id="IPR011042">
    <property type="entry name" value="6-blade_b-propeller_TolB-like"/>
</dbReference>
<dbReference type="GO" id="GO:0042597">
    <property type="term" value="C:periplasmic space"/>
    <property type="evidence" value="ECO:0007669"/>
    <property type="project" value="UniProtKB-SubCell"/>
</dbReference>
<comment type="caution">
    <text evidence="6">The sequence shown here is derived from an EMBL/GenBank/DDBJ whole genome shotgun (WGS) entry which is preliminary data.</text>
</comment>
<keyword evidence="3" id="KW-0732">Signal</keyword>
<evidence type="ECO:0000313" key="7">
    <source>
        <dbReference type="Proteomes" id="UP000095237"/>
    </source>
</evidence>
<accession>A0A1E5IFW4</accession>
<dbReference type="NCBIfam" id="TIGR02800">
    <property type="entry name" value="propeller_TolB"/>
    <property type="match status" value="1"/>
</dbReference>
<dbReference type="PANTHER" id="PTHR36842">
    <property type="entry name" value="PROTEIN TOLB HOMOLOG"/>
    <property type="match status" value="1"/>
</dbReference>
<evidence type="ECO:0000313" key="6">
    <source>
        <dbReference type="EMBL" id="OEG69294.1"/>
    </source>
</evidence>
<evidence type="ECO:0000256" key="3">
    <source>
        <dbReference type="ARBA" id="ARBA00022729"/>
    </source>
</evidence>
<evidence type="ECO:0000256" key="4">
    <source>
        <dbReference type="ARBA" id="ARBA00022764"/>
    </source>
</evidence>
<dbReference type="InterPro" id="IPR011659">
    <property type="entry name" value="WD40"/>
</dbReference>
<evidence type="ECO:0000256" key="2">
    <source>
        <dbReference type="ARBA" id="ARBA00009820"/>
    </source>
</evidence>
<comment type="subcellular location">
    <subcellularLocation>
        <location evidence="1">Periplasm</location>
    </subcellularLocation>
</comment>
<dbReference type="SUPFAM" id="SSF69304">
    <property type="entry name" value="Tricorn protease N-terminal domain"/>
    <property type="match status" value="1"/>
</dbReference>
<evidence type="ECO:0000256" key="1">
    <source>
        <dbReference type="ARBA" id="ARBA00004418"/>
    </source>
</evidence>
<keyword evidence="7" id="KW-1185">Reference proteome</keyword>
<dbReference type="GO" id="GO:0017038">
    <property type="term" value="P:protein import"/>
    <property type="evidence" value="ECO:0007669"/>
    <property type="project" value="InterPro"/>
</dbReference>
<reference evidence="6 7" key="1">
    <citation type="submission" date="2015-11" db="EMBL/GenBank/DDBJ databases">
        <title>Evidence for parallel genomic evolution in an endosymbiosis of termite gut flagellates.</title>
        <authorList>
            <person name="Zheng H."/>
        </authorList>
    </citation>
    <scope>NUCLEOTIDE SEQUENCE [LARGE SCALE GENOMIC DNA]</scope>
    <source>
        <strain evidence="6 7">CET450</strain>
    </source>
</reference>
<gene>
    <name evidence="6" type="ORF">ATZ36_10305</name>
</gene>
<sequence length="422" mass="47905">MTLFFAVAVYARNDVYLSLSATGKRSDIAVEYFIAADEKADSVKYAKLLKKIIENDLILSRYFNVIQNAFEGDESTTAFKKKLFLWEKRGASVLLTASVSVDSDKLVLETKMFDVVSGEIIWKRNYKNEALNYRYMAHEVSDEIVRKFTGEMGIARSKIVFVNDSTRFKELYIIDYDGCNLHRLTKDSKINILPKWSPNGEQIIYTSYLYNNPDLFVLNLVKNRRSIISKYQGLNAAGSFSPDGKKILLTLSRGRYPNLYLINTSGEILQRITDGSYIDTSPSFAPNGREIVFISDRPGYPQLYIMNVDGGNIRRLTTSGFCDSPSWSPHGDKIVFTMRHPEGNYDLYVYDLPTANITKLTNNQRNNENPTWSPDGRFVTFCSNKSDKGEIYVMAIDGSGIRKLTEIPGTSYSPSWSPVLTR</sequence>
<dbReference type="Pfam" id="PF07676">
    <property type="entry name" value="PD40"/>
    <property type="match status" value="5"/>
</dbReference>
<dbReference type="AlphaFoldDB" id="A0A1E5IFW4"/>
<dbReference type="Pfam" id="PF04052">
    <property type="entry name" value="TolB_N"/>
    <property type="match status" value="1"/>
</dbReference>
<organism evidence="6 7">
    <name type="scientific">Endomicrobium trichonymphae</name>
    <dbReference type="NCBI Taxonomy" id="1408204"/>
    <lineage>
        <taxon>Bacteria</taxon>
        <taxon>Pseudomonadati</taxon>
        <taxon>Elusimicrobiota</taxon>
        <taxon>Endomicrobiia</taxon>
        <taxon>Endomicrobiales</taxon>
        <taxon>Endomicrobiaceae</taxon>
        <taxon>Candidatus Endomicrobiellum</taxon>
    </lineage>
</organism>
<proteinExistence type="inferred from homology"/>
<protein>
    <recommendedName>
        <fullName evidence="5">TolB N-terminal domain-containing protein</fullName>
    </recommendedName>
</protein>
<evidence type="ECO:0000259" key="5">
    <source>
        <dbReference type="Pfam" id="PF04052"/>
    </source>
</evidence>
<dbReference type="Gene3D" id="2.120.10.30">
    <property type="entry name" value="TolB, C-terminal domain"/>
    <property type="match status" value="2"/>
</dbReference>
<dbReference type="Gene3D" id="3.40.50.10070">
    <property type="entry name" value="TolB, N-terminal domain"/>
    <property type="match status" value="1"/>
</dbReference>
<dbReference type="InterPro" id="IPR007195">
    <property type="entry name" value="TolB_N"/>
</dbReference>